<dbReference type="GO" id="GO:0005524">
    <property type="term" value="F:ATP binding"/>
    <property type="evidence" value="ECO:0007669"/>
    <property type="project" value="InterPro"/>
</dbReference>
<reference evidence="2" key="1">
    <citation type="journal article" date="2023" name="Comput. Struct. Biotechnol. J.">
        <title>Discovery of a novel marine Bacteroidetes with a rich repertoire of carbohydrate-active enzymes.</title>
        <authorList>
            <person name="Chen B."/>
            <person name="Liu G."/>
            <person name="Chen Q."/>
            <person name="Wang H."/>
            <person name="Liu L."/>
            <person name="Tang K."/>
        </authorList>
    </citation>
    <scope>NUCLEOTIDE SEQUENCE</scope>
    <source>
        <strain evidence="2">TK19036</strain>
    </source>
</reference>
<gene>
    <name evidence="2" type="ORF">K4G66_01840</name>
</gene>
<organism evidence="2">
    <name type="scientific">Roseihalotalea indica</name>
    <dbReference type="NCBI Taxonomy" id="2867963"/>
    <lineage>
        <taxon>Bacteria</taxon>
        <taxon>Pseudomonadati</taxon>
        <taxon>Bacteroidota</taxon>
        <taxon>Cytophagia</taxon>
        <taxon>Cytophagales</taxon>
        <taxon>Catalimonadaceae</taxon>
        <taxon>Roseihalotalea</taxon>
    </lineage>
</organism>
<protein>
    <submittedName>
        <fullName evidence="2">AAA family ATPase</fullName>
    </submittedName>
</protein>
<dbReference type="Gene3D" id="3.40.50.300">
    <property type="entry name" value="P-loop containing nucleotide triphosphate hydrolases"/>
    <property type="match status" value="1"/>
</dbReference>
<sequence length="168" mass="19538">MKTIRTWPQDILHHQGIFPEELLRDFHQEPLQLSTTLLIVTGVSRFQRERVARQVVAQLNKPVCRVNLGKVTRKYIEETEKNIQHAFDRLGHSGSILLFDEADAIFGKRTGLRDSHDRYANMETNYLISRLAQHRGLVIILARSLPALVLQKLRRKRFVITLHPRLTS</sequence>
<accession>A0AA49JH11</accession>
<dbReference type="GO" id="GO:0016887">
    <property type="term" value="F:ATP hydrolysis activity"/>
    <property type="evidence" value="ECO:0007669"/>
    <property type="project" value="InterPro"/>
</dbReference>
<evidence type="ECO:0000313" key="2">
    <source>
        <dbReference type="EMBL" id="WKN37450.1"/>
    </source>
</evidence>
<dbReference type="Pfam" id="PF00004">
    <property type="entry name" value="AAA"/>
    <property type="match status" value="1"/>
</dbReference>
<dbReference type="InterPro" id="IPR027417">
    <property type="entry name" value="P-loop_NTPase"/>
</dbReference>
<dbReference type="InterPro" id="IPR003959">
    <property type="entry name" value="ATPase_AAA_core"/>
</dbReference>
<proteinExistence type="predicted"/>
<dbReference type="SUPFAM" id="SSF52540">
    <property type="entry name" value="P-loop containing nucleoside triphosphate hydrolases"/>
    <property type="match status" value="1"/>
</dbReference>
<dbReference type="AlphaFoldDB" id="A0AA49JH11"/>
<evidence type="ECO:0000259" key="1">
    <source>
        <dbReference type="Pfam" id="PF00004"/>
    </source>
</evidence>
<dbReference type="EMBL" id="CP120682">
    <property type="protein sequence ID" value="WKN37450.1"/>
    <property type="molecule type" value="Genomic_DNA"/>
</dbReference>
<reference evidence="2" key="2">
    <citation type="journal article" date="2024" name="Antonie Van Leeuwenhoek">
        <title>Roseihalotalea indica gen. nov., sp. nov., a halophilic Bacteroidetes from mesopelagic Southwest Indian Ocean with higher carbohydrate metabolic potential.</title>
        <authorList>
            <person name="Chen B."/>
            <person name="Zhang M."/>
            <person name="Lin D."/>
            <person name="Ye J."/>
            <person name="Tang K."/>
        </authorList>
    </citation>
    <scope>NUCLEOTIDE SEQUENCE</scope>
    <source>
        <strain evidence="2">TK19036</strain>
    </source>
</reference>
<feature type="domain" description="ATPase AAA-type core" evidence="1">
    <location>
        <begin position="51"/>
        <end position="161"/>
    </location>
</feature>
<name>A0AA49JH11_9BACT</name>